<dbReference type="RefSeq" id="WP_156543407.1">
    <property type="nucleotide sequence ID" value="NZ_AP023268.1"/>
</dbReference>
<organism evidence="2 3">
    <name type="scientific">Agrobacterium vitis</name>
    <name type="common">Rhizobium vitis</name>
    <dbReference type="NCBI Taxonomy" id="373"/>
    <lineage>
        <taxon>Bacteria</taxon>
        <taxon>Pseudomonadati</taxon>
        <taxon>Pseudomonadota</taxon>
        <taxon>Alphaproteobacteria</taxon>
        <taxon>Hyphomicrobiales</taxon>
        <taxon>Rhizobiaceae</taxon>
        <taxon>Rhizobium/Agrobacterium group</taxon>
        <taxon>Agrobacterium</taxon>
    </lineage>
</organism>
<name>A0A6A9UJB6_AGRVI</name>
<protein>
    <submittedName>
        <fullName evidence="2">Uncharacterized protein</fullName>
    </submittedName>
</protein>
<gene>
    <name evidence="2" type="ORF">GOZ90_17830</name>
</gene>
<evidence type="ECO:0000256" key="1">
    <source>
        <dbReference type="SAM" id="MobiDB-lite"/>
    </source>
</evidence>
<dbReference type="AlphaFoldDB" id="A0A6A9UJB6"/>
<evidence type="ECO:0000313" key="2">
    <source>
        <dbReference type="EMBL" id="MUZ74549.1"/>
    </source>
</evidence>
<proteinExistence type="predicted"/>
<accession>A0A6A9UJB6</accession>
<feature type="compositionally biased region" description="Basic and acidic residues" evidence="1">
    <location>
        <begin position="45"/>
        <end position="54"/>
    </location>
</feature>
<evidence type="ECO:0000313" key="3">
    <source>
        <dbReference type="Proteomes" id="UP000477951"/>
    </source>
</evidence>
<dbReference type="GeneID" id="60685175"/>
<dbReference type="EMBL" id="WPHR01000017">
    <property type="protein sequence ID" value="MUZ74549.1"/>
    <property type="molecule type" value="Genomic_DNA"/>
</dbReference>
<dbReference type="Proteomes" id="UP000477951">
    <property type="component" value="Unassembled WGS sequence"/>
</dbReference>
<comment type="caution">
    <text evidence="2">The sequence shown here is derived from an EMBL/GenBank/DDBJ whole genome shotgun (WGS) entry which is preliminary data.</text>
</comment>
<feature type="compositionally biased region" description="Low complexity" evidence="1">
    <location>
        <begin position="8"/>
        <end position="22"/>
    </location>
</feature>
<sequence length="54" mass="5905">MIRFTTITDDAAPAKTPAVKAVSNETVPEQQPEPAKTEKRQKRSKPADGGERLL</sequence>
<reference evidence="2 3" key="1">
    <citation type="submission" date="2019-12" db="EMBL/GenBank/DDBJ databases">
        <title>Whole-genome sequencing of Allorhizobium vitis.</title>
        <authorList>
            <person name="Gan H.M."/>
            <person name="Szegedi E."/>
            <person name="Burr T."/>
            <person name="Savka M.A."/>
        </authorList>
    </citation>
    <scope>NUCLEOTIDE SEQUENCE [LARGE SCALE GENOMIC DNA]</scope>
    <source>
        <strain evidence="2 3">CG516</strain>
    </source>
</reference>
<feature type="region of interest" description="Disordered" evidence="1">
    <location>
        <begin position="1"/>
        <end position="54"/>
    </location>
</feature>
<dbReference type="OrthoDB" id="8305037at2"/>